<feature type="transmembrane region" description="Helical" evidence="2">
    <location>
        <begin position="909"/>
        <end position="932"/>
    </location>
</feature>
<feature type="transmembrane region" description="Helical" evidence="2">
    <location>
        <begin position="938"/>
        <end position="957"/>
    </location>
</feature>
<evidence type="ECO:0000313" key="4">
    <source>
        <dbReference type="Proteomes" id="UP001462640"/>
    </source>
</evidence>
<feature type="transmembrane region" description="Helical" evidence="2">
    <location>
        <begin position="430"/>
        <end position="446"/>
    </location>
</feature>
<dbReference type="Proteomes" id="UP001462640">
    <property type="component" value="Unassembled WGS sequence"/>
</dbReference>
<feature type="transmembrane region" description="Helical" evidence="2">
    <location>
        <begin position="839"/>
        <end position="856"/>
    </location>
</feature>
<dbReference type="PIRSF" id="PIRSF035905">
    <property type="entry name" value="UCP035905_mp"/>
    <property type="match status" value="1"/>
</dbReference>
<gene>
    <name evidence="3" type="ORF">ABDJ40_00645</name>
</gene>
<feature type="transmembrane region" description="Helical" evidence="2">
    <location>
        <begin position="294"/>
        <end position="311"/>
    </location>
</feature>
<accession>A0ABV0G8E6</accession>
<feature type="region of interest" description="Disordered" evidence="1">
    <location>
        <begin position="54"/>
        <end position="97"/>
    </location>
</feature>
<keyword evidence="2" id="KW-1133">Transmembrane helix</keyword>
<feature type="transmembrane region" description="Helical" evidence="2">
    <location>
        <begin position="185"/>
        <end position="205"/>
    </location>
</feature>
<feature type="compositionally biased region" description="Low complexity" evidence="1">
    <location>
        <begin position="67"/>
        <end position="86"/>
    </location>
</feature>
<keyword evidence="2" id="KW-0812">Transmembrane</keyword>
<feature type="transmembrane region" description="Helical" evidence="2">
    <location>
        <begin position="636"/>
        <end position="658"/>
    </location>
</feature>
<dbReference type="PANTHER" id="PTHR38434">
    <property type="entry name" value="BLL2549 PROTEIN"/>
    <property type="match status" value="1"/>
</dbReference>
<feature type="transmembrane region" description="Helical" evidence="2">
    <location>
        <begin position="777"/>
        <end position="796"/>
    </location>
</feature>
<dbReference type="PANTHER" id="PTHR38434:SF1">
    <property type="entry name" value="BLL2549 PROTEIN"/>
    <property type="match status" value="1"/>
</dbReference>
<dbReference type="Pfam" id="PF10101">
    <property type="entry name" value="DUF2339"/>
    <property type="match status" value="1"/>
</dbReference>
<feature type="transmembrane region" description="Helical" evidence="2">
    <location>
        <begin position="670"/>
        <end position="692"/>
    </location>
</feature>
<feature type="transmembrane region" description="Helical" evidence="2">
    <location>
        <begin position="483"/>
        <end position="501"/>
    </location>
</feature>
<feature type="transmembrane region" description="Helical" evidence="2">
    <location>
        <begin position="570"/>
        <end position="594"/>
    </location>
</feature>
<keyword evidence="4" id="KW-1185">Reference proteome</keyword>
<dbReference type="RefSeq" id="WP_347604726.1">
    <property type="nucleotide sequence ID" value="NZ_JBDPZC010000001.1"/>
</dbReference>
<feature type="transmembrane region" description="Helical" evidence="2">
    <location>
        <begin position="606"/>
        <end position="624"/>
    </location>
</feature>
<evidence type="ECO:0000256" key="1">
    <source>
        <dbReference type="SAM" id="MobiDB-lite"/>
    </source>
</evidence>
<dbReference type="InterPro" id="IPR019286">
    <property type="entry name" value="DUF2339_TM"/>
</dbReference>
<feature type="transmembrane region" description="Helical" evidence="2">
    <location>
        <begin position="20"/>
        <end position="41"/>
    </location>
</feature>
<feature type="transmembrane region" description="Helical" evidence="2">
    <location>
        <begin position="341"/>
        <end position="360"/>
    </location>
</feature>
<organism evidence="3 4">
    <name type="scientific">Roseateles flavus</name>
    <dbReference type="NCBI Taxonomy" id="3149041"/>
    <lineage>
        <taxon>Bacteria</taxon>
        <taxon>Pseudomonadati</taxon>
        <taxon>Pseudomonadota</taxon>
        <taxon>Betaproteobacteria</taxon>
        <taxon>Burkholderiales</taxon>
        <taxon>Sphaerotilaceae</taxon>
        <taxon>Roseateles</taxon>
    </lineage>
</organism>
<comment type="caution">
    <text evidence="3">The sequence shown here is derived from an EMBL/GenBank/DDBJ whole genome shotgun (WGS) entry which is preliminary data.</text>
</comment>
<feature type="transmembrane region" description="Helical" evidence="2">
    <location>
        <begin position="269"/>
        <end position="287"/>
    </location>
</feature>
<feature type="transmembrane region" description="Helical" evidence="2">
    <location>
        <begin position="243"/>
        <end position="263"/>
    </location>
</feature>
<protein>
    <submittedName>
        <fullName evidence="3">DUF2339 domain-containing protein</fullName>
    </submittedName>
</protein>
<feature type="transmembrane region" description="Helical" evidence="2">
    <location>
        <begin position="713"/>
        <end position="733"/>
    </location>
</feature>
<dbReference type="EMBL" id="JBDPZC010000001">
    <property type="protein sequence ID" value="MEO3711269.1"/>
    <property type="molecule type" value="Genomic_DNA"/>
</dbReference>
<dbReference type="InterPro" id="IPR014600">
    <property type="entry name" value="UCP035905_mem"/>
</dbReference>
<feature type="transmembrane region" description="Helical" evidence="2">
    <location>
        <begin position="372"/>
        <end position="390"/>
    </location>
</feature>
<keyword evidence="2" id="KW-0472">Membrane</keyword>
<name>A0ABV0G8E6_9BURK</name>
<feature type="transmembrane region" description="Helical" evidence="2">
    <location>
        <begin position="317"/>
        <end position="334"/>
    </location>
</feature>
<feature type="transmembrane region" description="Helical" evidence="2">
    <location>
        <begin position="402"/>
        <end position="424"/>
    </location>
</feature>
<sequence>MRVLGPVLGLFVAWILGDWFGWREGGFVALGAVMGGVAAHLHRRVSQLQEQVAGLQQQMQSSPGSVTTPASGPAAATTRTSASTPETAPPTAPATFAAPPVAPASLAESTVRQFASVLAPPAAPTAPAALEVAEDPAGALPADPLPAPAAKVLPDPALEPDERSLTVTSSLGASVLAWFRGGNTIVRVGVLVLLVGVGLLLRYAAEHAVIPLAWRLAGSALGGLGLTALGLRLTPRRRGYGLSLQGAGVGIAYMTLFAAFRLYGLMPAGLSFGLMALLCAAITALALKQDALPLAALGFGGAFLAPVLVSTGQGSHVALLSYYLLLNVSIAAIARHKPWKLLHLEGFAFTLAIASAWGFGAYQPALFASTEPFLIAHFLLYLYIGVQYTLHMIERSEPGQDLALVDGSLLFGTPIAAFGLQSAMLQHQPLALAFSAAVLSGLYLVLGRRLLRLAGERVLVLVEGMLALGLIFLALVTPLALDARWTSAAWAVQGAGVLWIALRQQRRWAAVMGLLLQVLACLAYWGHRAGEAPAPGGWLFMNSAWLGLSLLVAALLFSSHALQRQPRDSAVARSFAEPVMSWMLLTGALVQLWAGGVKELAQWEQARYGEALLAAGWSALLALAGEGLRRRLRWPALGVAAQGLAALGLVLGLARLTLALARMEGSADALLLRQGGLEIALLGLLAAAWLLWRQDADADSAGLPARQFLLTLGAWHLLLHAAALPYALAVAHIGRHEAWTPAALIVLPTLACLAMLGPRLARRWPLLPHQTWLRQTVLRPWLAVLMGWSLLANLLGNGRMDPLPSLPLLNPLDLAHGLALLYALRLGRSEADGRLGGGWLRWGAGLAFFWLNSLLVRSLSLWAGTPLWLDGALGSSLVQTSLSLLWTLCALATMGWATRRAPPRLARGAWMLGAGLLGVVVLKLFLLDLAMLNSLMRIASFLVVGLLMLVIGYVAPLPPVAGGTDAKAGA</sequence>
<reference evidence="3 4" key="1">
    <citation type="submission" date="2024-05" db="EMBL/GenBank/DDBJ databases">
        <title>Roseateles sp. 2.12 16S ribosomal RNA gene Genome sequencing and assembly.</title>
        <authorList>
            <person name="Woo H."/>
        </authorList>
    </citation>
    <scope>NUCLEOTIDE SEQUENCE [LARGE SCALE GENOMIC DNA]</scope>
    <source>
        <strain evidence="3 4">2.12</strain>
    </source>
</reference>
<evidence type="ECO:0000256" key="2">
    <source>
        <dbReference type="SAM" id="Phobius"/>
    </source>
</evidence>
<evidence type="ECO:0000313" key="3">
    <source>
        <dbReference type="EMBL" id="MEO3711269.1"/>
    </source>
</evidence>
<proteinExistence type="predicted"/>
<feature type="transmembrane region" description="Helical" evidence="2">
    <location>
        <begin position="211"/>
        <end position="231"/>
    </location>
</feature>
<feature type="transmembrane region" description="Helical" evidence="2">
    <location>
        <begin position="739"/>
        <end position="756"/>
    </location>
</feature>
<feature type="region of interest" description="Disordered" evidence="1">
    <location>
        <begin position="137"/>
        <end position="156"/>
    </location>
</feature>
<feature type="transmembrane region" description="Helical" evidence="2">
    <location>
        <begin position="458"/>
        <end position="477"/>
    </location>
</feature>
<feature type="transmembrane region" description="Helical" evidence="2">
    <location>
        <begin position="876"/>
        <end position="897"/>
    </location>
</feature>
<feature type="transmembrane region" description="Helical" evidence="2">
    <location>
        <begin position="508"/>
        <end position="526"/>
    </location>
</feature>
<feature type="transmembrane region" description="Helical" evidence="2">
    <location>
        <begin position="538"/>
        <end position="558"/>
    </location>
</feature>